<dbReference type="RefSeq" id="WP_207328727.1">
    <property type="nucleotide sequence ID" value="NZ_JAFMYW010000002.1"/>
</dbReference>
<dbReference type="Proteomes" id="UP000664628">
    <property type="component" value="Unassembled WGS sequence"/>
</dbReference>
<keyword evidence="2" id="KW-1185">Reference proteome</keyword>
<dbReference type="EMBL" id="JAFMYW010000002">
    <property type="protein sequence ID" value="MBO0948778.1"/>
    <property type="molecule type" value="Genomic_DNA"/>
</dbReference>
<comment type="caution">
    <text evidence="1">The sequence shown here is derived from an EMBL/GenBank/DDBJ whole genome shotgun (WGS) entry which is preliminary data.</text>
</comment>
<sequence>MSAQTYAQDAVETAKQYLTTNAQKQKLSQSDIGELITSSAYLSPTTGWYHVYFNQGYQSIDVYNRLMNVVIKDGQVAYMTHNFIPDLIATKSTALSKTLLTPAEALQRAAAHLSLPVVAPARLQELSVAKLVGQLECSLNLELQLCA</sequence>
<proteinExistence type="predicted"/>
<protein>
    <submittedName>
        <fullName evidence="1">Uncharacterized protein</fullName>
    </submittedName>
</protein>
<gene>
    <name evidence="1" type="ORF">J2I46_09315</name>
</gene>
<accession>A0ABS3JH92</accession>
<name>A0ABS3JH92_9BACT</name>
<evidence type="ECO:0000313" key="2">
    <source>
        <dbReference type="Proteomes" id="UP000664628"/>
    </source>
</evidence>
<reference evidence="1 2" key="1">
    <citation type="submission" date="2021-03" db="EMBL/GenBank/DDBJ databases">
        <title>Fibrella sp. HMF5405 genome sequencing and assembly.</title>
        <authorList>
            <person name="Kang H."/>
            <person name="Kim H."/>
            <person name="Bae S."/>
            <person name="Joh K."/>
        </authorList>
    </citation>
    <scope>NUCLEOTIDE SEQUENCE [LARGE SCALE GENOMIC DNA]</scope>
    <source>
        <strain evidence="1 2">HMF5405</strain>
    </source>
</reference>
<evidence type="ECO:0000313" key="1">
    <source>
        <dbReference type="EMBL" id="MBO0948778.1"/>
    </source>
</evidence>
<organism evidence="1 2">
    <name type="scientific">Fibrella forsythiae</name>
    <dbReference type="NCBI Taxonomy" id="2817061"/>
    <lineage>
        <taxon>Bacteria</taxon>
        <taxon>Pseudomonadati</taxon>
        <taxon>Bacteroidota</taxon>
        <taxon>Cytophagia</taxon>
        <taxon>Cytophagales</taxon>
        <taxon>Spirosomataceae</taxon>
        <taxon>Fibrella</taxon>
    </lineage>
</organism>